<feature type="transmembrane region" description="Helical" evidence="6">
    <location>
        <begin position="86"/>
        <end position="108"/>
    </location>
</feature>
<keyword evidence="4 6" id="KW-0472">Membrane</keyword>
<protein>
    <submittedName>
        <fullName evidence="7">Uncharacterized protein</fullName>
    </submittedName>
</protein>
<gene>
    <name evidence="7" type="ORF">FJTKL_06353</name>
</gene>
<evidence type="ECO:0000256" key="1">
    <source>
        <dbReference type="ARBA" id="ARBA00004167"/>
    </source>
</evidence>
<comment type="caution">
    <text evidence="7">The sequence shown here is derived from an EMBL/GenBank/DDBJ whole genome shotgun (WGS) entry which is preliminary data.</text>
</comment>
<dbReference type="EMBL" id="JBAWTH010000022">
    <property type="protein sequence ID" value="KAL2286796.1"/>
    <property type="molecule type" value="Genomic_DNA"/>
</dbReference>
<evidence type="ECO:0000256" key="4">
    <source>
        <dbReference type="ARBA" id="ARBA00023136"/>
    </source>
</evidence>
<feature type="region of interest" description="Disordered" evidence="5">
    <location>
        <begin position="117"/>
        <end position="162"/>
    </location>
</feature>
<evidence type="ECO:0000256" key="5">
    <source>
        <dbReference type="SAM" id="MobiDB-lite"/>
    </source>
</evidence>
<dbReference type="PANTHER" id="PTHR15549:SF26">
    <property type="entry name" value="AXIAL BUDDING PATTERN PROTEIN 2-RELATED"/>
    <property type="match status" value="1"/>
</dbReference>
<proteinExistence type="predicted"/>
<reference evidence="7 8" key="1">
    <citation type="submission" date="2024-03" db="EMBL/GenBank/DDBJ databases">
        <title>A high-quality draft genome sequence of Diaporthe vaccinii, a causative agent of upright dieback and viscid rot disease in cranberry plants.</title>
        <authorList>
            <person name="Sarrasin M."/>
            <person name="Lang B.F."/>
            <person name="Burger G."/>
        </authorList>
    </citation>
    <scope>NUCLEOTIDE SEQUENCE [LARGE SCALE GENOMIC DNA]</scope>
    <source>
        <strain evidence="7 8">IS7</strain>
    </source>
</reference>
<keyword evidence="3 6" id="KW-1133">Transmembrane helix</keyword>
<keyword evidence="8" id="KW-1185">Reference proteome</keyword>
<evidence type="ECO:0000313" key="7">
    <source>
        <dbReference type="EMBL" id="KAL2286796.1"/>
    </source>
</evidence>
<feature type="region of interest" description="Disordered" evidence="5">
    <location>
        <begin position="259"/>
        <end position="289"/>
    </location>
</feature>
<evidence type="ECO:0000313" key="8">
    <source>
        <dbReference type="Proteomes" id="UP001600888"/>
    </source>
</evidence>
<accession>A0ABR4EWZ7</accession>
<feature type="compositionally biased region" description="Polar residues" evidence="5">
    <location>
        <begin position="270"/>
        <end position="289"/>
    </location>
</feature>
<evidence type="ECO:0000256" key="2">
    <source>
        <dbReference type="ARBA" id="ARBA00022692"/>
    </source>
</evidence>
<organism evidence="7 8">
    <name type="scientific">Diaporthe vaccinii</name>
    <dbReference type="NCBI Taxonomy" id="105482"/>
    <lineage>
        <taxon>Eukaryota</taxon>
        <taxon>Fungi</taxon>
        <taxon>Dikarya</taxon>
        <taxon>Ascomycota</taxon>
        <taxon>Pezizomycotina</taxon>
        <taxon>Sordariomycetes</taxon>
        <taxon>Sordariomycetidae</taxon>
        <taxon>Diaporthales</taxon>
        <taxon>Diaporthaceae</taxon>
        <taxon>Diaporthe</taxon>
        <taxon>Diaporthe eres species complex</taxon>
    </lineage>
</organism>
<dbReference type="InterPro" id="IPR051694">
    <property type="entry name" value="Immunoregulatory_rcpt-like"/>
</dbReference>
<name>A0ABR4EWZ7_9PEZI</name>
<comment type="subcellular location">
    <subcellularLocation>
        <location evidence="1">Membrane</location>
        <topology evidence="1">Single-pass membrane protein</topology>
    </subcellularLocation>
</comment>
<keyword evidence="2 6" id="KW-0812">Transmembrane</keyword>
<sequence length="289" mass="30470">MTTTASLSLTDNFTSSSSNRILTVTITRDDAATSTLSSESALITDTPNTVSSDLTLVYVFTKSATEGSSSSGSSSGSNPSGLSTGAIAGIVIGSIILLIVLVLVVFCTSRRFARKRRREEASLHPSNHHRASRAAPSSSSYHQARSQRSTVYSSPSSPPQELATHFNRLEVGGRGRLVEVLGSYKHPVELHAGSTTDLVAHVWKGPRSPAVPRKDEGSVIYIIPARRGDDIISDAGSAVCLSPPGTWETESWGASVSGRSHIVPGPGTHATPSKASSRDTLGYNTHTKE</sequence>
<dbReference type="Proteomes" id="UP001600888">
    <property type="component" value="Unassembled WGS sequence"/>
</dbReference>
<feature type="compositionally biased region" description="Polar residues" evidence="5">
    <location>
        <begin position="141"/>
        <end position="155"/>
    </location>
</feature>
<dbReference type="PANTHER" id="PTHR15549">
    <property type="entry name" value="PAIRED IMMUNOGLOBULIN-LIKE TYPE 2 RECEPTOR"/>
    <property type="match status" value="1"/>
</dbReference>
<evidence type="ECO:0000256" key="3">
    <source>
        <dbReference type="ARBA" id="ARBA00022989"/>
    </source>
</evidence>
<evidence type="ECO:0000256" key="6">
    <source>
        <dbReference type="SAM" id="Phobius"/>
    </source>
</evidence>